<comment type="caution">
    <text evidence="6">The sequence shown here is derived from an EMBL/GenBank/DDBJ whole genome shotgun (WGS) entry which is preliminary data.</text>
</comment>
<comment type="subcellular location">
    <subcellularLocation>
        <location evidence="1">Membrane</location>
        <topology evidence="1">Multi-pass membrane protein</topology>
    </subcellularLocation>
</comment>
<name>A0A6C1KF07_XANAU</name>
<evidence type="ECO:0000256" key="4">
    <source>
        <dbReference type="ARBA" id="ARBA00023136"/>
    </source>
</evidence>
<dbReference type="RefSeq" id="WP_138399711.1">
    <property type="nucleotide sequence ID" value="NZ_VAUP01000024.1"/>
</dbReference>
<accession>A0A6C1KF07</accession>
<proteinExistence type="predicted"/>
<protein>
    <submittedName>
        <fullName evidence="6">FUSC family protein</fullName>
    </submittedName>
</protein>
<feature type="domain" description="Integral membrane bound transporter" evidence="5">
    <location>
        <begin position="29"/>
        <end position="91"/>
    </location>
</feature>
<reference evidence="6 7" key="1">
    <citation type="submission" date="2019-05" db="EMBL/GenBank/DDBJ databases">
        <authorList>
            <person name="Zhou X."/>
        </authorList>
    </citation>
    <scope>NUCLEOTIDE SEQUENCE [LARGE SCALE GENOMIC DNA]</scope>
    <source>
        <strain evidence="6 7">DSM 432</strain>
    </source>
</reference>
<dbReference type="Proteomes" id="UP000305131">
    <property type="component" value="Unassembled WGS sequence"/>
</dbReference>
<dbReference type="EMBL" id="VAUP01000024">
    <property type="protein sequence ID" value="TLX42770.1"/>
    <property type="molecule type" value="Genomic_DNA"/>
</dbReference>
<evidence type="ECO:0000259" key="5">
    <source>
        <dbReference type="Pfam" id="PF13515"/>
    </source>
</evidence>
<keyword evidence="3" id="KW-1133">Transmembrane helix</keyword>
<dbReference type="AlphaFoldDB" id="A0A6C1KF07"/>
<sequence length="134" mass="14766">MPKYVVRLVMGFQSSADLALAGNWRWARISLMQGTHLHISISRALQRMAGIMVGAALIWPILAQEPPMWSVIAVLFFLQVATEMIHGTGTGVRPTGGRRLRHHPAVACSTTAGSISFAITHHTRTAREFDHRTV</sequence>
<dbReference type="Pfam" id="PF13515">
    <property type="entry name" value="FUSC_2"/>
    <property type="match status" value="1"/>
</dbReference>
<dbReference type="GO" id="GO:0016020">
    <property type="term" value="C:membrane"/>
    <property type="evidence" value="ECO:0007669"/>
    <property type="project" value="UniProtKB-SubCell"/>
</dbReference>
<keyword evidence="2" id="KW-0812">Transmembrane</keyword>
<evidence type="ECO:0000256" key="2">
    <source>
        <dbReference type="ARBA" id="ARBA00022692"/>
    </source>
</evidence>
<dbReference type="InterPro" id="IPR049453">
    <property type="entry name" value="Memb_transporter_dom"/>
</dbReference>
<evidence type="ECO:0000313" key="7">
    <source>
        <dbReference type="Proteomes" id="UP000305131"/>
    </source>
</evidence>
<dbReference type="GeneID" id="95774141"/>
<evidence type="ECO:0000256" key="3">
    <source>
        <dbReference type="ARBA" id="ARBA00022989"/>
    </source>
</evidence>
<gene>
    <name evidence="6" type="ORF">FBQ73_11820</name>
</gene>
<evidence type="ECO:0000256" key="1">
    <source>
        <dbReference type="ARBA" id="ARBA00004141"/>
    </source>
</evidence>
<organism evidence="6 7">
    <name type="scientific">Xanthobacter autotrophicus</name>
    <dbReference type="NCBI Taxonomy" id="280"/>
    <lineage>
        <taxon>Bacteria</taxon>
        <taxon>Pseudomonadati</taxon>
        <taxon>Pseudomonadota</taxon>
        <taxon>Alphaproteobacteria</taxon>
        <taxon>Hyphomicrobiales</taxon>
        <taxon>Xanthobacteraceae</taxon>
        <taxon>Xanthobacter</taxon>
    </lineage>
</organism>
<keyword evidence="4" id="KW-0472">Membrane</keyword>
<evidence type="ECO:0000313" key="6">
    <source>
        <dbReference type="EMBL" id="TLX42770.1"/>
    </source>
</evidence>
<dbReference type="OrthoDB" id="581879at2"/>